<dbReference type="AlphaFoldDB" id="A0A438EQM0"/>
<dbReference type="PANTHER" id="PTHR34222">
    <property type="entry name" value="GAG_PRE-INTEGRS DOMAIN-CONTAINING PROTEIN"/>
    <property type="match status" value="1"/>
</dbReference>
<name>A0A438EQM0_VITVI</name>
<dbReference type="EMBL" id="QGNW01001215">
    <property type="protein sequence ID" value="RVW50046.1"/>
    <property type="molecule type" value="Genomic_DNA"/>
</dbReference>
<gene>
    <name evidence="1" type="ORF">CK203_082312</name>
</gene>
<evidence type="ECO:0000313" key="1">
    <source>
        <dbReference type="EMBL" id="RVW50046.1"/>
    </source>
</evidence>
<accession>A0A438EQM0</accession>
<dbReference type="Proteomes" id="UP000288805">
    <property type="component" value="Unassembled WGS sequence"/>
</dbReference>
<sequence length="213" mass="23925">MVMTWLVNSMNEEIGSNNMCYSIAKELWDNANQMYSDLGNQSQDLDLFNDYEWKSTDDANHYKQTVEAHRIYKFLVGLNVEFDEVRGQIIGRVPLPKISKVFAEVQREESRRYIMLGKKSNSGSVESCAFSVAEGFANKAASFQPGLGERPQVCPFSKEQMDHLLKLLKSNSPSGIPSVSLAQIGQNSGKKIGSAKLIDDLYYFDGVFSNKRA</sequence>
<protein>
    <submittedName>
        <fullName evidence="1">Uncharacterized protein</fullName>
    </submittedName>
</protein>
<proteinExistence type="predicted"/>
<dbReference type="PANTHER" id="PTHR34222:SF40">
    <property type="match status" value="1"/>
</dbReference>
<comment type="caution">
    <text evidence="1">The sequence shown here is derived from an EMBL/GenBank/DDBJ whole genome shotgun (WGS) entry which is preliminary data.</text>
</comment>
<organism evidence="1 2">
    <name type="scientific">Vitis vinifera</name>
    <name type="common">Grape</name>
    <dbReference type="NCBI Taxonomy" id="29760"/>
    <lineage>
        <taxon>Eukaryota</taxon>
        <taxon>Viridiplantae</taxon>
        <taxon>Streptophyta</taxon>
        <taxon>Embryophyta</taxon>
        <taxon>Tracheophyta</taxon>
        <taxon>Spermatophyta</taxon>
        <taxon>Magnoliopsida</taxon>
        <taxon>eudicotyledons</taxon>
        <taxon>Gunneridae</taxon>
        <taxon>Pentapetalae</taxon>
        <taxon>rosids</taxon>
        <taxon>Vitales</taxon>
        <taxon>Vitaceae</taxon>
        <taxon>Viteae</taxon>
        <taxon>Vitis</taxon>
    </lineage>
</organism>
<reference evidence="1 2" key="1">
    <citation type="journal article" date="2018" name="PLoS Genet.">
        <title>Population sequencing reveals clonal diversity and ancestral inbreeding in the grapevine cultivar Chardonnay.</title>
        <authorList>
            <person name="Roach M.J."/>
            <person name="Johnson D.L."/>
            <person name="Bohlmann J."/>
            <person name="van Vuuren H.J."/>
            <person name="Jones S.J."/>
            <person name="Pretorius I.S."/>
            <person name="Schmidt S.A."/>
            <person name="Borneman A.R."/>
        </authorList>
    </citation>
    <scope>NUCLEOTIDE SEQUENCE [LARGE SCALE GENOMIC DNA]</scope>
    <source>
        <strain evidence="2">cv. Chardonnay</strain>
        <tissue evidence="1">Leaf</tissue>
    </source>
</reference>
<evidence type="ECO:0000313" key="2">
    <source>
        <dbReference type="Proteomes" id="UP000288805"/>
    </source>
</evidence>